<evidence type="ECO:0000313" key="3">
    <source>
        <dbReference type="Proteomes" id="UP000807769"/>
    </source>
</evidence>
<name>A0A9P7EBA4_9AGAM</name>
<reference evidence="2" key="1">
    <citation type="journal article" date="2020" name="New Phytol.">
        <title>Comparative genomics reveals dynamic genome evolution in host specialist ectomycorrhizal fungi.</title>
        <authorList>
            <person name="Lofgren L.A."/>
            <person name="Nguyen N.H."/>
            <person name="Vilgalys R."/>
            <person name="Ruytinx J."/>
            <person name="Liao H.L."/>
            <person name="Branco S."/>
            <person name="Kuo A."/>
            <person name="LaButti K."/>
            <person name="Lipzen A."/>
            <person name="Andreopoulos W."/>
            <person name="Pangilinan J."/>
            <person name="Riley R."/>
            <person name="Hundley H."/>
            <person name="Na H."/>
            <person name="Barry K."/>
            <person name="Grigoriev I.V."/>
            <person name="Stajich J.E."/>
            <person name="Kennedy P.G."/>
        </authorList>
    </citation>
    <scope>NUCLEOTIDE SEQUENCE</scope>
    <source>
        <strain evidence="2">MN1</strain>
    </source>
</reference>
<dbReference type="GeneID" id="64626898"/>
<dbReference type="Proteomes" id="UP000807769">
    <property type="component" value="Unassembled WGS sequence"/>
</dbReference>
<sequence>MSSSQNNTNNIALHTSRPQHQLHNSSLPLPGSRSHTTVQTQDYSSLQGCIYGIRMMLGTEVQTCIGVRVLMVTPPSPASEALGVQHMPQGGIGQPNWPKDHAGFSDGTTQKAGLM</sequence>
<protein>
    <submittedName>
        <fullName evidence="2">Uncharacterized protein</fullName>
    </submittedName>
</protein>
<keyword evidence="3" id="KW-1185">Reference proteome</keyword>
<dbReference type="EMBL" id="JABBWG010000015">
    <property type="protein sequence ID" value="KAG1816793.1"/>
    <property type="molecule type" value="Genomic_DNA"/>
</dbReference>
<accession>A0A9P7EBA4</accession>
<dbReference type="RefSeq" id="XP_041193353.1">
    <property type="nucleotide sequence ID" value="XM_041332881.1"/>
</dbReference>
<evidence type="ECO:0000313" key="2">
    <source>
        <dbReference type="EMBL" id="KAG1816793.1"/>
    </source>
</evidence>
<comment type="caution">
    <text evidence="2">The sequence shown here is derived from an EMBL/GenBank/DDBJ whole genome shotgun (WGS) entry which is preliminary data.</text>
</comment>
<feature type="region of interest" description="Disordered" evidence="1">
    <location>
        <begin position="1"/>
        <end position="39"/>
    </location>
</feature>
<evidence type="ECO:0000256" key="1">
    <source>
        <dbReference type="SAM" id="MobiDB-lite"/>
    </source>
</evidence>
<dbReference type="AlphaFoldDB" id="A0A9P7EBA4"/>
<feature type="region of interest" description="Disordered" evidence="1">
    <location>
        <begin position="80"/>
        <end position="115"/>
    </location>
</feature>
<organism evidence="2 3">
    <name type="scientific">Suillus subaureus</name>
    <dbReference type="NCBI Taxonomy" id="48587"/>
    <lineage>
        <taxon>Eukaryota</taxon>
        <taxon>Fungi</taxon>
        <taxon>Dikarya</taxon>
        <taxon>Basidiomycota</taxon>
        <taxon>Agaricomycotina</taxon>
        <taxon>Agaricomycetes</taxon>
        <taxon>Agaricomycetidae</taxon>
        <taxon>Boletales</taxon>
        <taxon>Suillineae</taxon>
        <taxon>Suillaceae</taxon>
        <taxon>Suillus</taxon>
    </lineage>
</organism>
<gene>
    <name evidence="2" type="ORF">BJ212DRAFT_1299534</name>
</gene>
<dbReference type="OrthoDB" id="3210574at2759"/>
<proteinExistence type="predicted"/>
<feature type="compositionally biased region" description="Polar residues" evidence="1">
    <location>
        <begin position="106"/>
        <end position="115"/>
    </location>
</feature>